<dbReference type="AlphaFoldDB" id="A0A381V250"/>
<reference evidence="2" key="1">
    <citation type="submission" date="2018-05" db="EMBL/GenBank/DDBJ databases">
        <authorList>
            <person name="Lanie J.A."/>
            <person name="Ng W.-L."/>
            <person name="Kazmierczak K.M."/>
            <person name="Andrzejewski T.M."/>
            <person name="Davidsen T.M."/>
            <person name="Wayne K.J."/>
            <person name="Tettelin H."/>
            <person name="Glass J.I."/>
            <person name="Rusch D."/>
            <person name="Podicherti R."/>
            <person name="Tsui H.-C.T."/>
            <person name="Winkler M.E."/>
        </authorList>
    </citation>
    <scope>NUCLEOTIDE SEQUENCE</scope>
</reference>
<dbReference type="SUPFAM" id="SSF54427">
    <property type="entry name" value="NTF2-like"/>
    <property type="match status" value="1"/>
</dbReference>
<dbReference type="CDD" id="cd00531">
    <property type="entry name" value="NTF2_like"/>
    <property type="match status" value="1"/>
</dbReference>
<sequence>MDASILERLSDERKISGLLVEYCRALDCMDLQAISDIFSDDCIVEFGPDDRLNSRGRHEVAKSLERMWRWARTSHHLSNIQIQFEGADRAFSTCYVLAWHERADKTTATIYGQYHDELIRESVGWRISKRTMYMNGSDSGFTVNIHPFERSVSPKGWTPPAID</sequence>
<organism evidence="2">
    <name type="scientific">marine metagenome</name>
    <dbReference type="NCBI Taxonomy" id="408172"/>
    <lineage>
        <taxon>unclassified sequences</taxon>
        <taxon>metagenomes</taxon>
        <taxon>ecological metagenomes</taxon>
    </lineage>
</organism>
<dbReference type="InterPro" id="IPR037401">
    <property type="entry name" value="SnoaL-like"/>
</dbReference>
<name>A0A381V250_9ZZZZ</name>
<feature type="domain" description="SnoaL-like" evidence="1">
    <location>
        <begin position="7"/>
        <end position="131"/>
    </location>
</feature>
<dbReference type="InterPro" id="IPR032710">
    <property type="entry name" value="NTF2-like_dom_sf"/>
</dbReference>
<evidence type="ECO:0000313" key="2">
    <source>
        <dbReference type="EMBL" id="SVA34425.1"/>
    </source>
</evidence>
<proteinExistence type="predicted"/>
<dbReference type="Gene3D" id="3.10.450.50">
    <property type="match status" value="1"/>
</dbReference>
<dbReference type="EMBL" id="UINC01007647">
    <property type="protein sequence ID" value="SVA34425.1"/>
    <property type="molecule type" value="Genomic_DNA"/>
</dbReference>
<gene>
    <name evidence="2" type="ORF">METZ01_LOCUS87279</name>
</gene>
<dbReference type="Pfam" id="PF13577">
    <property type="entry name" value="SnoaL_4"/>
    <property type="match status" value="1"/>
</dbReference>
<protein>
    <recommendedName>
        <fullName evidence="1">SnoaL-like domain-containing protein</fullName>
    </recommendedName>
</protein>
<accession>A0A381V250</accession>
<evidence type="ECO:0000259" key="1">
    <source>
        <dbReference type="Pfam" id="PF13577"/>
    </source>
</evidence>